<keyword evidence="3" id="KW-1185">Reference proteome</keyword>
<reference evidence="2" key="1">
    <citation type="submission" date="2019-05" db="EMBL/GenBank/DDBJ databases">
        <title>Annotation for the trematode Paragonimus heterotremus.</title>
        <authorList>
            <person name="Choi Y.-J."/>
        </authorList>
    </citation>
    <scope>NUCLEOTIDE SEQUENCE</scope>
    <source>
        <strain evidence="2">LC</strain>
    </source>
</reference>
<accession>A0A8J4TQM5</accession>
<dbReference type="OrthoDB" id="6263017at2759"/>
<evidence type="ECO:0000256" key="1">
    <source>
        <dbReference type="SAM" id="MobiDB-lite"/>
    </source>
</evidence>
<feature type="compositionally biased region" description="Basic and acidic residues" evidence="1">
    <location>
        <begin position="735"/>
        <end position="752"/>
    </location>
</feature>
<name>A0A8J4TQM5_9TREM</name>
<gene>
    <name evidence="2" type="ORF">PHET_02447</name>
</gene>
<organism evidence="2 3">
    <name type="scientific">Paragonimus heterotremus</name>
    <dbReference type="NCBI Taxonomy" id="100268"/>
    <lineage>
        <taxon>Eukaryota</taxon>
        <taxon>Metazoa</taxon>
        <taxon>Spiralia</taxon>
        <taxon>Lophotrochozoa</taxon>
        <taxon>Platyhelminthes</taxon>
        <taxon>Trematoda</taxon>
        <taxon>Digenea</taxon>
        <taxon>Plagiorchiida</taxon>
        <taxon>Troglotremata</taxon>
        <taxon>Troglotrematidae</taxon>
        <taxon>Paragonimus</taxon>
    </lineage>
</organism>
<evidence type="ECO:0000313" key="3">
    <source>
        <dbReference type="Proteomes" id="UP000748531"/>
    </source>
</evidence>
<evidence type="ECO:0000313" key="2">
    <source>
        <dbReference type="EMBL" id="KAF5404294.1"/>
    </source>
</evidence>
<feature type="compositionally biased region" description="Basic and acidic residues" evidence="1">
    <location>
        <begin position="67"/>
        <end position="84"/>
    </location>
</feature>
<feature type="compositionally biased region" description="Basic and acidic residues" evidence="1">
    <location>
        <begin position="114"/>
        <end position="126"/>
    </location>
</feature>
<proteinExistence type="predicted"/>
<feature type="compositionally biased region" description="Polar residues" evidence="1">
    <location>
        <begin position="127"/>
        <end position="140"/>
    </location>
</feature>
<feature type="region of interest" description="Disordered" evidence="1">
    <location>
        <begin position="721"/>
        <end position="752"/>
    </location>
</feature>
<feature type="compositionally biased region" description="Acidic residues" evidence="1">
    <location>
        <begin position="94"/>
        <end position="105"/>
    </location>
</feature>
<protein>
    <submittedName>
        <fullName evidence="2">Uncharacterized protein</fullName>
    </submittedName>
</protein>
<feature type="compositionally biased region" description="Polar residues" evidence="1">
    <location>
        <begin position="721"/>
        <end position="734"/>
    </location>
</feature>
<feature type="region of interest" description="Disordered" evidence="1">
    <location>
        <begin position="183"/>
        <end position="204"/>
    </location>
</feature>
<feature type="compositionally biased region" description="Basic and acidic residues" evidence="1">
    <location>
        <begin position="193"/>
        <end position="204"/>
    </location>
</feature>
<feature type="region of interest" description="Disordered" evidence="1">
    <location>
        <begin position="64"/>
        <end position="140"/>
    </location>
</feature>
<dbReference type="Proteomes" id="UP000748531">
    <property type="component" value="Unassembled WGS sequence"/>
</dbReference>
<dbReference type="EMBL" id="LUCH01000800">
    <property type="protein sequence ID" value="KAF5404294.1"/>
    <property type="molecule type" value="Genomic_DNA"/>
</dbReference>
<comment type="caution">
    <text evidence="2">The sequence shown here is derived from an EMBL/GenBank/DDBJ whole genome shotgun (WGS) entry which is preliminary data.</text>
</comment>
<sequence length="903" mass="99775">MLKLKAKPTIMKPKTKSLPKKIAKLGAAQVAAFVSDQVKSDIFDYNTMVTDSSLPTYAQLPSINSTAKEDSSKQHRMHDVKESAAEMASKITSEDDQSLWDDTELVNDNSDTPKVSDQKATPKETVNESGFSHKTQTVHTGSASEIADRITNTISVPFFQSCTLISDCHFLSTDEPQRNKEIEKSTNLLPDVGEPRENAESHRPNDIDMKNLLVKPKGKAAEICGRLAHRNPTTDTAHDSLITDLSLIDSPLSVPPPQPSSEELKVASSNAFTGHAAYIANIIANGSYKFGLEDTCLIPDIYLPTKDTTTIKRSSTPGTLMVDCAATNVQQPVEMPGNFAYSLADTLARLYGTNEFVDCTLIDDKLLKSDSKNCFNGIDKSLKVLPKLKSKAPQLASTLIQNGKANVTDDADIFLQLTESRPPQKRMSLFAEDKTTLKTRSACLLANHFTVTNPHTTIDNYKLVTDYSLINSAVQHYVIYARQNSNSGTTMTKKSELFGTAPEIATKVISNRVHELSGDTSLVTCFAENDLNLKNMFTDKRGIERKPESVNVSQNIPAPALAAKLLKELPIVDDYTLVGDEKLAGIDLNSFNYNGNTHPIHHDAKQDSGGALNAKIKGSAPQIAQFLLDKGLAATDGDTSLTEKTNQTTAYYRLDRKLTINVALAQPENGNTSRSRTTFVTTLIPKNTASRNSAVSLNKVYPTEKLITIVRIGGRLRPASSTFLDTPSAQSNTHRNTETHRSTTNTKKTEDRVSTGFLRKSTLYDMRNVDKIRKRFTPTYMHINEDMYRSGYRLRSLGSASRVNIFDGRPTAADYTRRQLARQFNTFSHSQENIRDSNLRIYTYDRAFSMNASLREARTQRQVRAFSLTGDRTSRSLLHLKSAENHSATSSTSLAKETISELL</sequence>
<dbReference type="AlphaFoldDB" id="A0A8J4TQM5"/>